<comment type="caution">
    <text evidence="1">The sequence shown here is derived from an EMBL/GenBank/DDBJ whole genome shotgun (WGS) entry which is preliminary data.</text>
</comment>
<proteinExistence type="predicted"/>
<name>W2CMM3_9BACT</name>
<gene>
    <name evidence="1" type="ORF">T230_07050</name>
</gene>
<evidence type="ECO:0000313" key="1">
    <source>
        <dbReference type="EMBL" id="ETK08489.1"/>
    </source>
</evidence>
<dbReference type="EMBL" id="AYYE01000920">
    <property type="protein sequence ID" value="ETK08489.1"/>
    <property type="molecule type" value="Genomic_DNA"/>
</dbReference>
<protein>
    <submittedName>
        <fullName evidence="1">Uncharacterized protein</fullName>
    </submittedName>
</protein>
<reference evidence="1 2" key="1">
    <citation type="submission" date="2013-11" db="EMBL/GenBank/DDBJ databases">
        <title>Single cell genomics of uncultured Tannerella BU063 (oral taxon 286).</title>
        <authorList>
            <person name="Beall C.J."/>
            <person name="Campbell A.G."/>
            <person name="Griffen A.L."/>
            <person name="Podar M."/>
            <person name="Leys E.J."/>
        </authorList>
    </citation>
    <scope>NUCLEOTIDE SEQUENCE [LARGE SCALE GENOMIC DNA]</scope>
    <source>
        <strain evidence="1">Cell 1/3</strain>
    </source>
</reference>
<organism evidence="1 2">
    <name type="scientific">Tannerella sp. oral taxon BU063 isolate Cell 1/3</name>
    <dbReference type="NCBI Taxonomy" id="1411022"/>
    <lineage>
        <taxon>Bacteria</taxon>
        <taxon>Pseudomonadati</taxon>
        <taxon>Bacteroidota</taxon>
        <taxon>Bacteroidia</taxon>
        <taxon>Bacteroidales</taxon>
        <taxon>Tannerellaceae</taxon>
        <taxon>Tannerella</taxon>
    </lineage>
</organism>
<dbReference type="Proteomes" id="UP000034982">
    <property type="component" value="Unassembled WGS sequence"/>
</dbReference>
<sequence>MIPSIERTGLIYFIAYFLIMDSHEKYLDMLFM</sequence>
<evidence type="ECO:0000313" key="2">
    <source>
        <dbReference type="Proteomes" id="UP000034982"/>
    </source>
</evidence>
<dbReference type="AlphaFoldDB" id="W2CMM3"/>
<accession>W2CMM3</accession>